<reference evidence="10" key="1">
    <citation type="submission" date="2021-12" db="EMBL/GenBank/DDBJ databases">
        <authorList>
            <person name="King R."/>
        </authorList>
    </citation>
    <scope>NUCLEOTIDE SEQUENCE</scope>
</reference>
<keyword evidence="11" id="KW-1185">Reference proteome</keyword>
<protein>
    <recommendedName>
        <fullName evidence="9">C2H2-type domain-containing protein</fullName>
    </recommendedName>
</protein>
<evidence type="ECO:0000313" key="10">
    <source>
        <dbReference type="EMBL" id="CAH0403298.1"/>
    </source>
</evidence>
<keyword evidence="6" id="KW-0539">Nucleus</keyword>
<evidence type="ECO:0000256" key="7">
    <source>
        <dbReference type="PROSITE-ProRule" id="PRU00042"/>
    </source>
</evidence>
<dbReference type="PROSITE" id="PS50157">
    <property type="entry name" value="ZINC_FINGER_C2H2_2"/>
    <property type="match status" value="1"/>
</dbReference>
<dbReference type="Gene3D" id="3.30.160.60">
    <property type="entry name" value="Classic Zinc Finger"/>
    <property type="match status" value="1"/>
</dbReference>
<evidence type="ECO:0000256" key="1">
    <source>
        <dbReference type="ARBA" id="ARBA00004123"/>
    </source>
</evidence>
<evidence type="ECO:0000259" key="9">
    <source>
        <dbReference type="PROSITE" id="PS50157"/>
    </source>
</evidence>
<evidence type="ECO:0000256" key="8">
    <source>
        <dbReference type="SAM" id="MobiDB-lite"/>
    </source>
</evidence>
<accession>A0ABN8BAZ2</accession>
<keyword evidence="2" id="KW-0479">Metal-binding</keyword>
<proteinExistence type="predicted"/>
<feature type="domain" description="C2H2-type" evidence="9">
    <location>
        <begin position="378"/>
        <end position="405"/>
    </location>
</feature>
<evidence type="ECO:0000256" key="5">
    <source>
        <dbReference type="ARBA" id="ARBA00022833"/>
    </source>
</evidence>
<dbReference type="InterPro" id="IPR036236">
    <property type="entry name" value="Znf_C2H2_sf"/>
</dbReference>
<keyword evidence="4 7" id="KW-0863">Zinc-finger</keyword>
<comment type="subcellular location">
    <subcellularLocation>
        <location evidence="1">Nucleus</location>
    </subcellularLocation>
</comment>
<evidence type="ECO:0000256" key="2">
    <source>
        <dbReference type="ARBA" id="ARBA00022723"/>
    </source>
</evidence>
<dbReference type="PROSITE" id="PS00028">
    <property type="entry name" value="ZINC_FINGER_C2H2_1"/>
    <property type="match status" value="1"/>
</dbReference>
<dbReference type="SMART" id="SM00355">
    <property type="entry name" value="ZnF_C2H2"/>
    <property type="match status" value="2"/>
</dbReference>
<dbReference type="InterPro" id="IPR013087">
    <property type="entry name" value="Znf_C2H2_type"/>
</dbReference>
<dbReference type="PANTHER" id="PTHR24394">
    <property type="entry name" value="ZINC FINGER PROTEIN"/>
    <property type="match status" value="1"/>
</dbReference>
<dbReference type="PANTHER" id="PTHR24394:SF29">
    <property type="entry name" value="MYONEURIN"/>
    <property type="match status" value="1"/>
</dbReference>
<organism evidence="10 11">
    <name type="scientific">Chilo suppressalis</name>
    <name type="common">Asiatic rice borer moth</name>
    <dbReference type="NCBI Taxonomy" id="168631"/>
    <lineage>
        <taxon>Eukaryota</taxon>
        <taxon>Metazoa</taxon>
        <taxon>Ecdysozoa</taxon>
        <taxon>Arthropoda</taxon>
        <taxon>Hexapoda</taxon>
        <taxon>Insecta</taxon>
        <taxon>Pterygota</taxon>
        <taxon>Neoptera</taxon>
        <taxon>Endopterygota</taxon>
        <taxon>Lepidoptera</taxon>
        <taxon>Glossata</taxon>
        <taxon>Ditrysia</taxon>
        <taxon>Pyraloidea</taxon>
        <taxon>Crambidae</taxon>
        <taxon>Crambinae</taxon>
        <taxon>Chilo</taxon>
    </lineage>
</organism>
<evidence type="ECO:0000256" key="3">
    <source>
        <dbReference type="ARBA" id="ARBA00022737"/>
    </source>
</evidence>
<evidence type="ECO:0000256" key="6">
    <source>
        <dbReference type="ARBA" id="ARBA00023242"/>
    </source>
</evidence>
<dbReference type="Proteomes" id="UP001153292">
    <property type="component" value="Chromosome 23"/>
</dbReference>
<keyword evidence="5" id="KW-0862">Zinc</keyword>
<feature type="compositionally biased region" description="Acidic residues" evidence="8">
    <location>
        <begin position="1"/>
        <end position="15"/>
    </location>
</feature>
<keyword evidence="3" id="KW-0677">Repeat</keyword>
<gene>
    <name evidence="10" type="ORF">CHILSU_LOCUS6567</name>
</gene>
<sequence length="416" mass="47871">MESDGEIEYLDEDADIVQQCVQPPPPFTTDIVETPKFDESASNQTPLLVERRKSERKRKKKEKTEEHDSDYNPDEDNMPPSPPSPPATKKKKPSTRKSALYKPLVTIVKTVGSQAKSIVKTPEQVMLKRKDLDIRIPDYDDPLCLPVRAVRSIATDMDRLKKWNNACIEHLKHSDNLLKPERGQTKSSTRSVVLKNMIHKDSGRSETVIWTKTSVVNREGARKSELFQCVLPKFREKNTLDPINIVNDKKKKFHHKNEVVLTKEEHKGCDVLVAYNSHDTLSAVYKFDNAERVDRDRSPERCLREVASCRVCAPCYQASWRGTKTRADKKKLLCPICRRVAISVYNLLRHVRSHSDAEVRQHKRALSRALAQVVDYHYNCRICQKKLQSIKDLREHVRTHKGTTTFKCEIGNHTTT</sequence>
<name>A0ABN8BAZ2_CHISP</name>
<evidence type="ECO:0000313" key="11">
    <source>
        <dbReference type="Proteomes" id="UP001153292"/>
    </source>
</evidence>
<evidence type="ECO:0000256" key="4">
    <source>
        <dbReference type="ARBA" id="ARBA00022771"/>
    </source>
</evidence>
<feature type="region of interest" description="Disordered" evidence="8">
    <location>
        <begin position="1"/>
        <end position="98"/>
    </location>
</feature>
<dbReference type="EMBL" id="OU963916">
    <property type="protein sequence ID" value="CAH0403298.1"/>
    <property type="molecule type" value="Genomic_DNA"/>
</dbReference>
<dbReference type="SUPFAM" id="SSF57667">
    <property type="entry name" value="beta-beta-alpha zinc fingers"/>
    <property type="match status" value="1"/>
</dbReference>